<name>J3LCZ7_ORYBR</name>
<reference evidence="1" key="1">
    <citation type="submission" date="2013-04" db="UniProtKB">
        <authorList>
            <consortium name="EnsemblPlants"/>
        </authorList>
    </citation>
    <scope>IDENTIFICATION</scope>
</reference>
<protein>
    <recommendedName>
        <fullName evidence="3">Anaphase-promoting complex subunit 4 WD40 domain-containing protein</fullName>
    </recommendedName>
</protein>
<dbReference type="Gramene" id="OB02G25140.1">
    <property type="protein sequence ID" value="OB02G25140.1"/>
    <property type="gene ID" value="OB02G25140"/>
</dbReference>
<keyword evidence="2" id="KW-1185">Reference proteome</keyword>
<sequence>MLWWSESHAAVACVRAHNGGFPVSCLELNGDDSILVSDDYDGEVAVFVLLPVLDADADDTSGSTDLSLYRIPAHAAPVTQ</sequence>
<accession>J3LCZ7</accession>
<organism evidence="1">
    <name type="scientific">Oryza brachyantha</name>
    <name type="common">malo sina</name>
    <dbReference type="NCBI Taxonomy" id="4533"/>
    <lineage>
        <taxon>Eukaryota</taxon>
        <taxon>Viridiplantae</taxon>
        <taxon>Streptophyta</taxon>
        <taxon>Embryophyta</taxon>
        <taxon>Tracheophyta</taxon>
        <taxon>Spermatophyta</taxon>
        <taxon>Magnoliopsida</taxon>
        <taxon>Liliopsida</taxon>
        <taxon>Poales</taxon>
        <taxon>Poaceae</taxon>
        <taxon>BOP clade</taxon>
        <taxon>Oryzoideae</taxon>
        <taxon>Oryzeae</taxon>
        <taxon>Oryzinae</taxon>
        <taxon>Oryza</taxon>
    </lineage>
</organism>
<evidence type="ECO:0008006" key="3">
    <source>
        <dbReference type="Google" id="ProtNLM"/>
    </source>
</evidence>
<dbReference type="Proteomes" id="UP000006038">
    <property type="component" value="Unassembled WGS sequence"/>
</dbReference>
<evidence type="ECO:0000313" key="2">
    <source>
        <dbReference type="Proteomes" id="UP000006038"/>
    </source>
</evidence>
<dbReference type="EnsemblPlants" id="OB02G25140.1">
    <property type="protein sequence ID" value="OB02G25140.1"/>
    <property type="gene ID" value="OB02G25140"/>
</dbReference>
<evidence type="ECO:0000313" key="1">
    <source>
        <dbReference type="EnsemblPlants" id="OB02G25140.1"/>
    </source>
</evidence>
<dbReference type="HOGENOM" id="CLU_2593612_0_0_1"/>
<proteinExistence type="predicted"/>
<dbReference type="AlphaFoldDB" id="J3LCZ7"/>
<dbReference type="STRING" id="4533.J3LCZ7"/>